<accession>A0A928TQQ9</accession>
<comment type="subcellular location">
    <subcellularLocation>
        <location evidence="1">Cytoplasm</location>
    </subcellularLocation>
</comment>
<comment type="catalytic activity">
    <reaction evidence="11">
        <text>L-threonine + hydrogencarbonate + ATP = L-threonylcarbamoyladenylate + diphosphate + H2O</text>
        <dbReference type="Rhea" id="RHEA:36407"/>
        <dbReference type="ChEBI" id="CHEBI:15377"/>
        <dbReference type="ChEBI" id="CHEBI:17544"/>
        <dbReference type="ChEBI" id="CHEBI:30616"/>
        <dbReference type="ChEBI" id="CHEBI:33019"/>
        <dbReference type="ChEBI" id="CHEBI:57926"/>
        <dbReference type="ChEBI" id="CHEBI:73682"/>
        <dbReference type="EC" id="2.7.7.87"/>
    </reaction>
</comment>
<keyword evidence="9" id="KW-0067">ATP-binding</keyword>
<evidence type="ECO:0000256" key="9">
    <source>
        <dbReference type="ARBA" id="ARBA00022840"/>
    </source>
</evidence>
<dbReference type="Gene3D" id="3.90.870.10">
    <property type="entry name" value="DHBP synthase"/>
    <property type="match status" value="1"/>
</dbReference>
<evidence type="ECO:0000313" key="14">
    <source>
        <dbReference type="EMBL" id="MBE7525351.1"/>
    </source>
</evidence>
<evidence type="ECO:0000256" key="11">
    <source>
        <dbReference type="ARBA" id="ARBA00048366"/>
    </source>
</evidence>
<dbReference type="GO" id="GO:0008033">
    <property type="term" value="P:tRNA processing"/>
    <property type="evidence" value="ECO:0007669"/>
    <property type="project" value="UniProtKB-KW"/>
</dbReference>
<dbReference type="GO" id="GO:0006450">
    <property type="term" value="P:regulation of translational fidelity"/>
    <property type="evidence" value="ECO:0007669"/>
    <property type="project" value="TreeGrafter"/>
</dbReference>
<keyword evidence="8" id="KW-0547">Nucleotide-binding</keyword>
<evidence type="ECO:0000256" key="1">
    <source>
        <dbReference type="ARBA" id="ARBA00004496"/>
    </source>
</evidence>
<feature type="compositionally biased region" description="Polar residues" evidence="12">
    <location>
        <begin position="184"/>
        <end position="195"/>
    </location>
</feature>
<keyword evidence="4" id="KW-0963">Cytoplasm</keyword>
<dbReference type="PANTHER" id="PTHR17490">
    <property type="entry name" value="SUA5"/>
    <property type="match status" value="1"/>
</dbReference>
<dbReference type="InterPro" id="IPR017945">
    <property type="entry name" value="DHBP_synth_RibB-like_a/b_dom"/>
</dbReference>
<dbReference type="GO" id="GO:0061710">
    <property type="term" value="F:L-threonylcarbamoyladenylate synthase"/>
    <property type="evidence" value="ECO:0007669"/>
    <property type="project" value="UniProtKB-EC"/>
</dbReference>
<dbReference type="GO" id="GO:0005737">
    <property type="term" value="C:cytoplasm"/>
    <property type="evidence" value="ECO:0007669"/>
    <property type="project" value="UniProtKB-SubCell"/>
</dbReference>
<sequence>MIMRVYRIRKRQDSIAAIKAAVVVLRQGGIIAFPTETVYGLGCDATSAVAARRVYHMKQRERNKTLQLIAGSLAQVKAVSKLGYWERMLVSRYWPGPLTLLVSVRPEAHVSSFAIQDGRIGIRVTSDPFLQKLLRVYGKPIAATSANRSGETPARSGREVMKIFQARTGPDLLIDMGRLLKRQPSTVASTDSSGRVSVLRQGSLRLPKRVSSEEKKTRRRGRIS</sequence>
<reference evidence="14" key="1">
    <citation type="submission" date="2020-05" db="EMBL/GenBank/DDBJ databases">
        <title>High-Quality Genomes of Partial-Nitritation/Anammox System by Hierarchical Clustering Based Hybrid Assembly.</title>
        <authorList>
            <person name="Liu L."/>
            <person name="Wang Y."/>
            <person name="Che Y."/>
            <person name="Chen Y."/>
            <person name="Xia Y."/>
            <person name="Luo R."/>
            <person name="Cheng S.H."/>
            <person name="Zheng C."/>
            <person name="Zhang T."/>
        </authorList>
    </citation>
    <scope>NUCLEOTIDE SEQUENCE</scope>
    <source>
        <strain evidence="14">H1_PAT1</strain>
    </source>
</reference>
<evidence type="ECO:0000256" key="8">
    <source>
        <dbReference type="ARBA" id="ARBA00022741"/>
    </source>
</evidence>
<dbReference type="PROSITE" id="PS51163">
    <property type="entry name" value="YRDC"/>
    <property type="match status" value="1"/>
</dbReference>
<gene>
    <name evidence="14" type="ORF">HS096_03110</name>
</gene>
<proteinExistence type="inferred from homology"/>
<dbReference type="NCBIfam" id="TIGR00057">
    <property type="entry name" value="L-threonylcarbamoyladenylate synthase"/>
    <property type="match status" value="1"/>
</dbReference>
<dbReference type="Proteomes" id="UP000710385">
    <property type="component" value="Unassembled WGS sequence"/>
</dbReference>
<evidence type="ECO:0000256" key="2">
    <source>
        <dbReference type="ARBA" id="ARBA00007663"/>
    </source>
</evidence>
<dbReference type="PANTHER" id="PTHR17490:SF16">
    <property type="entry name" value="THREONYLCARBAMOYL-AMP SYNTHASE"/>
    <property type="match status" value="1"/>
</dbReference>
<comment type="similarity">
    <text evidence="2">Belongs to the SUA5 family.</text>
</comment>
<dbReference type="EMBL" id="JABTTY010000001">
    <property type="protein sequence ID" value="MBE7525351.1"/>
    <property type="molecule type" value="Genomic_DNA"/>
</dbReference>
<dbReference type="GO" id="GO:0000049">
    <property type="term" value="F:tRNA binding"/>
    <property type="evidence" value="ECO:0007669"/>
    <property type="project" value="TreeGrafter"/>
</dbReference>
<evidence type="ECO:0000256" key="6">
    <source>
        <dbReference type="ARBA" id="ARBA00022694"/>
    </source>
</evidence>
<name>A0A928TQQ9_UNCKA</name>
<evidence type="ECO:0000256" key="3">
    <source>
        <dbReference type="ARBA" id="ARBA00012584"/>
    </source>
</evidence>
<evidence type="ECO:0000256" key="10">
    <source>
        <dbReference type="ARBA" id="ARBA00029774"/>
    </source>
</evidence>
<dbReference type="GO" id="GO:0005524">
    <property type="term" value="F:ATP binding"/>
    <property type="evidence" value="ECO:0007669"/>
    <property type="project" value="UniProtKB-KW"/>
</dbReference>
<dbReference type="EC" id="2.7.7.87" evidence="3"/>
<keyword evidence="6" id="KW-0819">tRNA processing</keyword>
<evidence type="ECO:0000256" key="12">
    <source>
        <dbReference type="SAM" id="MobiDB-lite"/>
    </source>
</evidence>
<evidence type="ECO:0000259" key="13">
    <source>
        <dbReference type="PROSITE" id="PS51163"/>
    </source>
</evidence>
<dbReference type="GO" id="GO:0003725">
    <property type="term" value="F:double-stranded RNA binding"/>
    <property type="evidence" value="ECO:0007669"/>
    <property type="project" value="InterPro"/>
</dbReference>
<evidence type="ECO:0000256" key="7">
    <source>
        <dbReference type="ARBA" id="ARBA00022695"/>
    </source>
</evidence>
<dbReference type="InterPro" id="IPR050156">
    <property type="entry name" value="TC-AMP_synthase_SUA5"/>
</dbReference>
<evidence type="ECO:0000256" key="5">
    <source>
        <dbReference type="ARBA" id="ARBA00022679"/>
    </source>
</evidence>
<organism evidence="14 15">
    <name type="scientific">candidate division WWE3 bacterium</name>
    <dbReference type="NCBI Taxonomy" id="2053526"/>
    <lineage>
        <taxon>Bacteria</taxon>
        <taxon>Katanobacteria</taxon>
    </lineage>
</organism>
<dbReference type="InterPro" id="IPR006070">
    <property type="entry name" value="Sua5-like_dom"/>
</dbReference>
<dbReference type="Pfam" id="PF01300">
    <property type="entry name" value="Sua5_yciO_yrdC"/>
    <property type="match status" value="1"/>
</dbReference>
<protein>
    <recommendedName>
        <fullName evidence="10">L-threonylcarbamoyladenylate synthase</fullName>
        <ecNumber evidence="3">2.7.7.87</ecNumber>
    </recommendedName>
    <alternativeName>
        <fullName evidence="10">L-threonylcarbamoyladenylate synthase</fullName>
    </alternativeName>
</protein>
<feature type="region of interest" description="Disordered" evidence="12">
    <location>
        <begin position="184"/>
        <end position="224"/>
    </location>
</feature>
<evidence type="ECO:0000256" key="4">
    <source>
        <dbReference type="ARBA" id="ARBA00022490"/>
    </source>
</evidence>
<feature type="domain" description="YrdC-like" evidence="13">
    <location>
        <begin position="15"/>
        <end position="204"/>
    </location>
</feature>
<evidence type="ECO:0000313" key="15">
    <source>
        <dbReference type="Proteomes" id="UP000710385"/>
    </source>
</evidence>
<keyword evidence="7" id="KW-0548">Nucleotidyltransferase</keyword>
<comment type="caution">
    <text evidence="14">The sequence shown here is derived from an EMBL/GenBank/DDBJ whole genome shotgun (WGS) entry which is preliminary data.</text>
</comment>
<dbReference type="AlphaFoldDB" id="A0A928TQQ9"/>
<keyword evidence="5" id="KW-0808">Transferase</keyword>
<dbReference type="SUPFAM" id="SSF55821">
    <property type="entry name" value="YrdC/RibB"/>
    <property type="match status" value="1"/>
</dbReference>